<reference evidence="2 3" key="1">
    <citation type="submission" date="2019-06" db="EMBL/GenBank/DDBJ databases">
        <title>Pseudomonas bimorpha sp. nov. isolated from bovine raw milk and skim milk concentrate.</title>
        <authorList>
            <person name="Hofmann K."/>
            <person name="Huptas C."/>
            <person name="Doll E."/>
            <person name="Scherer S."/>
            <person name="Wenning M."/>
        </authorList>
    </citation>
    <scope>NUCLEOTIDE SEQUENCE [LARGE SCALE GENOMIC DNA]</scope>
    <source>
        <strain evidence="2 3">DSM 108990</strain>
    </source>
</reference>
<dbReference type="InterPro" id="IPR029787">
    <property type="entry name" value="Nucleotide_cyclase"/>
</dbReference>
<dbReference type="Proteomes" id="UP000317901">
    <property type="component" value="Unassembled WGS sequence"/>
</dbReference>
<keyword evidence="1" id="KW-0812">Transmembrane</keyword>
<name>A0A5C5PRG2_9PSED</name>
<keyword evidence="1" id="KW-0472">Membrane</keyword>
<evidence type="ECO:0008006" key="4">
    <source>
        <dbReference type="Google" id="ProtNLM"/>
    </source>
</evidence>
<gene>
    <name evidence="2" type="ORF">FJD37_22010</name>
</gene>
<keyword evidence="1" id="KW-1133">Transmembrane helix</keyword>
<evidence type="ECO:0000256" key="1">
    <source>
        <dbReference type="SAM" id="Phobius"/>
    </source>
</evidence>
<feature type="transmembrane region" description="Helical" evidence="1">
    <location>
        <begin position="72"/>
        <end position="93"/>
    </location>
</feature>
<evidence type="ECO:0000313" key="2">
    <source>
        <dbReference type="EMBL" id="TWR82469.1"/>
    </source>
</evidence>
<organism evidence="2 3">
    <name type="scientific">Pseudomonas saxonica</name>
    <dbReference type="NCBI Taxonomy" id="2600598"/>
    <lineage>
        <taxon>Bacteria</taxon>
        <taxon>Pseudomonadati</taxon>
        <taxon>Pseudomonadota</taxon>
        <taxon>Gammaproteobacteria</taxon>
        <taxon>Pseudomonadales</taxon>
        <taxon>Pseudomonadaceae</taxon>
        <taxon>Pseudomonas</taxon>
    </lineage>
</organism>
<dbReference type="RefSeq" id="WP_146427506.1">
    <property type="nucleotide sequence ID" value="NZ_VFIP01000067.1"/>
</dbReference>
<evidence type="ECO:0000313" key="3">
    <source>
        <dbReference type="Proteomes" id="UP000317901"/>
    </source>
</evidence>
<comment type="caution">
    <text evidence="2">The sequence shown here is derived from an EMBL/GenBank/DDBJ whole genome shotgun (WGS) entry which is preliminary data.</text>
</comment>
<dbReference type="SUPFAM" id="SSF55073">
    <property type="entry name" value="Nucleotide cyclase"/>
    <property type="match status" value="1"/>
</dbReference>
<proteinExistence type="predicted"/>
<dbReference type="OrthoDB" id="9181325at2"/>
<dbReference type="EMBL" id="VFIP01000067">
    <property type="protein sequence ID" value="TWR82469.1"/>
    <property type="molecule type" value="Genomic_DNA"/>
</dbReference>
<dbReference type="AlphaFoldDB" id="A0A5C5PRG2"/>
<protein>
    <recommendedName>
        <fullName evidence="4">Guanylate cyclase domain-containing protein</fullName>
    </recommendedName>
</protein>
<sequence>MTNQAVLSEGRYLLFLDILGFSKLVETKSVQEVYGVIDESLKAFGYWERMNGLFKTIYFSDTFVFYQDPKGYANWAFLDIYAIGAMLLSALLAKGIPARGAISFGEFEVELDTTGRHQLYFGKALIEAYRAEQAEKWIGITVLPSAWMPYEQTNPGSVVSWEREGTWLKRGDNVLLLNPFIKLRGWYDLFLVGEIPTPYSLYDEPAFPNDILAFKFIREQAESYAAKNDFMSPAAVKYHVTLNFLRKVLGDDIYRWGEEASLPENF</sequence>
<accession>A0A5C5PRG2</accession>